<feature type="signal peptide" evidence="12">
    <location>
        <begin position="1"/>
        <end position="28"/>
    </location>
</feature>
<feature type="chain" id="PRO_5047383027" evidence="12">
    <location>
        <begin position="29"/>
        <end position="744"/>
    </location>
</feature>
<dbReference type="RefSeq" id="WP_377355396.1">
    <property type="nucleotide sequence ID" value="NZ_JBHTCM010000003.1"/>
</dbReference>
<evidence type="ECO:0000313" key="15">
    <source>
        <dbReference type="EMBL" id="MFC7331552.1"/>
    </source>
</evidence>
<keyword evidence="9 11" id="KW-0472">Membrane</keyword>
<evidence type="ECO:0000256" key="12">
    <source>
        <dbReference type="SAM" id="SignalP"/>
    </source>
</evidence>
<evidence type="ECO:0000256" key="6">
    <source>
        <dbReference type="ARBA" id="ARBA00023004"/>
    </source>
</evidence>
<evidence type="ECO:0000256" key="7">
    <source>
        <dbReference type="ARBA" id="ARBA00023065"/>
    </source>
</evidence>
<keyword evidence="12" id="KW-0732">Signal</keyword>
<reference evidence="16" key="1">
    <citation type="journal article" date="2019" name="Int. J. Syst. Evol. Microbiol.">
        <title>The Global Catalogue of Microorganisms (GCM) 10K type strain sequencing project: providing services to taxonomists for standard genome sequencing and annotation.</title>
        <authorList>
            <consortium name="The Broad Institute Genomics Platform"/>
            <consortium name="The Broad Institute Genome Sequencing Center for Infectious Disease"/>
            <person name="Wu L."/>
            <person name="Ma J."/>
        </authorList>
    </citation>
    <scope>NUCLEOTIDE SEQUENCE [LARGE SCALE GENOMIC DNA]</scope>
    <source>
        <strain evidence="16">CGMCC 1.16275</strain>
    </source>
</reference>
<feature type="domain" description="TonB-dependent receptor plug" evidence="14">
    <location>
        <begin position="52"/>
        <end position="162"/>
    </location>
</feature>
<keyword evidence="16" id="KW-1185">Reference proteome</keyword>
<dbReference type="InterPro" id="IPR012910">
    <property type="entry name" value="Plug_dom"/>
</dbReference>
<evidence type="ECO:0000259" key="13">
    <source>
        <dbReference type="Pfam" id="PF00593"/>
    </source>
</evidence>
<dbReference type="Pfam" id="PF00593">
    <property type="entry name" value="TonB_dep_Rec_b-barrel"/>
    <property type="match status" value="1"/>
</dbReference>
<evidence type="ECO:0000313" key="16">
    <source>
        <dbReference type="Proteomes" id="UP001596456"/>
    </source>
</evidence>
<evidence type="ECO:0000256" key="10">
    <source>
        <dbReference type="ARBA" id="ARBA00023237"/>
    </source>
</evidence>
<evidence type="ECO:0000256" key="5">
    <source>
        <dbReference type="ARBA" id="ARBA00022692"/>
    </source>
</evidence>
<proteinExistence type="inferred from homology"/>
<dbReference type="Pfam" id="PF07715">
    <property type="entry name" value="Plug"/>
    <property type="match status" value="1"/>
</dbReference>
<sequence length="744" mass="80608">MRTQVQLKRALNAGLSALALLVPAGVAAQTAQPSEPALEEIIVTAQRRSENLQEVPVSVAAISGDTFRDYLAGGGDVLALSARVPGLYAETSTGRIFPRFYIRGLGNNDFYLGASQPVSIIIDDVVMENVVLKSSPLFDTQQVEVLRGPQGTLFGRNTTAGIIKFDSIAPSHETQGRGTVTYGTFGTVTADAGVGGSLIDGVLAIRASAMVQHRGDWVDNTADGTKLGGYDDKAARVQFLLTPGEDTDVLLNVHGRDLDATSTLFRGYALTKGSHKLNGNYDKDKVAYNDGDANDQSYEGWGSSLKVDHDFGNVVLTSITAYETTNGYSRGDTDGTAGNFAESQGNIDDLDQWTQELRLASDTTGPLNWQVGGFYFDSDEQLTFRPYNFFETGGASGFVTLGNENRSWAVFGQAGYRITDDLKLTGGLRWTEDKKEMNVLRALQAGTFTSVEDGRRITQASYTGIRHVELKDDELSWDASAFYDLTDEVSVFGRIARGFRGPTIQGRTVSFNGAPTTATSETILSYEAGLKSSLLDDRLRLNGAVYTYTVNDIQLTAFDGNGTARLLNADKGVAYGLEVDAEAYLTPDFIVTAGLTYTDTEIKDDQVTTSVCSGGVCTVKDPLVNGRAKIDGNPFPNAPEYILSLTARYNMPLADGSNLFLFTDWNMTGRTNFVLYESEEFYSKGDFEGGLKIGYENPDRTYEVALFGRNITNEKNVKGVIENYLAAVVNDPMTVGISFTARLP</sequence>
<dbReference type="Proteomes" id="UP001596456">
    <property type="component" value="Unassembled WGS sequence"/>
</dbReference>
<protein>
    <submittedName>
        <fullName evidence="15">TonB-dependent receptor</fullName>
    </submittedName>
</protein>
<dbReference type="EMBL" id="JBHTCM010000003">
    <property type="protein sequence ID" value="MFC7331552.1"/>
    <property type="molecule type" value="Genomic_DNA"/>
</dbReference>
<dbReference type="InterPro" id="IPR039426">
    <property type="entry name" value="TonB-dep_rcpt-like"/>
</dbReference>
<comment type="subcellular location">
    <subcellularLocation>
        <location evidence="1">Cell outer membrane</location>
        <topology evidence="1">Multi-pass membrane protein</topology>
    </subcellularLocation>
</comment>
<keyword evidence="8 11" id="KW-0798">TonB box</keyword>
<keyword evidence="5" id="KW-0812">Transmembrane</keyword>
<accession>A0ABW2KNJ3</accession>
<keyword evidence="7" id="KW-0406">Ion transport</keyword>
<dbReference type="SUPFAM" id="SSF56935">
    <property type="entry name" value="Porins"/>
    <property type="match status" value="1"/>
</dbReference>
<evidence type="ECO:0000256" key="9">
    <source>
        <dbReference type="ARBA" id="ARBA00023136"/>
    </source>
</evidence>
<evidence type="ECO:0000259" key="14">
    <source>
        <dbReference type="Pfam" id="PF07715"/>
    </source>
</evidence>
<evidence type="ECO:0000256" key="8">
    <source>
        <dbReference type="ARBA" id="ARBA00023077"/>
    </source>
</evidence>
<keyword evidence="4" id="KW-0410">Iron transport</keyword>
<dbReference type="PANTHER" id="PTHR32552">
    <property type="entry name" value="FERRICHROME IRON RECEPTOR-RELATED"/>
    <property type="match status" value="1"/>
</dbReference>
<dbReference type="Gene3D" id="2.40.170.20">
    <property type="entry name" value="TonB-dependent receptor, beta-barrel domain"/>
    <property type="match status" value="1"/>
</dbReference>
<name>A0ABW2KNJ3_9PROT</name>
<evidence type="ECO:0000256" key="3">
    <source>
        <dbReference type="ARBA" id="ARBA00022452"/>
    </source>
</evidence>
<keyword evidence="6" id="KW-0408">Iron</keyword>
<keyword evidence="3" id="KW-1134">Transmembrane beta strand</keyword>
<comment type="caution">
    <text evidence="15">The sequence shown here is derived from an EMBL/GenBank/DDBJ whole genome shotgun (WGS) entry which is preliminary data.</text>
</comment>
<gene>
    <name evidence="15" type="ORF">ACFQPS_00120</name>
</gene>
<feature type="domain" description="TonB-dependent receptor-like beta-barrel" evidence="13">
    <location>
        <begin position="252"/>
        <end position="674"/>
    </location>
</feature>
<keyword evidence="2" id="KW-0813">Transport</keyword>
<evidence type="ECO:0000256" key="1">
    <source>
        <dbReference type="ARBA" id="ARBA00004571"/>
    </source>
</evidence>
<keyword evidence="15" id="KW-0675">Receptor</keyword>
<dbReference type="PANTHER" id="PTHR32552:SF81">
    <property type="entry name" value="TONB-DEPENDENT OUTER MEMBRANE RECEPTOR"/>
    <property type="match status" value="1"/>
</dbReference>
<keyword evidence="10" id="KW-0998">Cell outer membrane</keyword>
<dbReference type="InterPro" id="IPR000531">
    <property type="entry name" value="Beta-barrel_TonB"/>
</dbReference>
<dbReference type="InterPro" id="IPR036942">
    <property type="entry name" value="Beta-barrel_TonB_sf"/>
</dbReference>
<evidence type="ECO:0000256" key="11">
    <source>
        <dbReference type="RuleBase" id="RU003357"/>
    </source>
</evidence>
<evidence type="ECO:0000256" key="2">
    <source>
        <dbReference type="ARBA" id="ARBA00022448"/>
    </source>
</evidence>
<comment type="similarity">
    <text evidence="11">Belongs to the TonB-dependent receptor family.</text>
</comment>
<organism evidence="15 16">
    <name type="scientific">Rhodocista pekingensis</name>
    <dbReference type="NCBI Taxonomy" id="201185"/>
    <lineage>
        <taxon>Bacteria</taxon>
        <taxon>Pseudomonadati</taxon>
        <taxon>Pseudomonadota</taxon>
        <taxon>Alphaproteobacteria</taxon>
        <taxon>Rhodospirillales</taxon>
        <taxon>Azospirillaceae</taxon>
        <taxon>Rhodocista</taxon>
    </lineage>
</organism>
<evidence type="ECO:0000256" key="4">
    <source>
        <dbReference type="ARBA" id="ARBA00022496"/>
    </source>
</evidence>